<keyword evidence="5 8" id="KW-1133">Transmembrane helix</keyword>
<dbReference type="PANTHER" id="PTHR24241:SF76">
    <property type="entry name" value="NEUROPEPTIDE SIFAMIDE RECEPTOR"/>
    <property type="match status" value="1"/>
</dbReference>
<evidence type="ECO:0000256" key="4">
    <source>
        <dbReference type="ARBA" id="ARBA00022692"/>
    </source>
</evidence>
<comment type="similarity">
    <text evidence="2">Belongs to the G-protein coupled receptor 1 family.</text>
</comment>
<sequence>MLYSEKWPDDVSKITYFDIVNLCLCYLISLFIITACNVAIWIKVCRRNIPKEKGANTGKILNAQMEAVLQRSKLKVAKMIVVVVGIFVLSWLPLYIIFTRLKHGNPLKI</sequence>
<dbReference type="Pfam" id="PF00001">
    <property type="entry name" value="7tm_1"/>
    <property type="match status" value="1"/>
</dbReference>
<feature type="domain" description="G-protein coupled receptors family 1 profile" evidence="9">
    <location>
        <begin position="1"/>
        <end position="109"/>
    </location>
</feature>
<keyword evidence="11" id="KW-1185">Reference proteome</keyword>
<dbReference type="EMBL" id="NCKU01009113">
    <property type="protein sequence ID" value="RWS01492.1"/>
    <property type="molecule type" value="Genomic_DNA"/>
</dbReference>
<feature type="non-terminal residue" evidence="10">
    <location>
        <position position="109"/>
    </location>
</feature>
<comment type="subcellular location">
    <subcellularLocation>
        <location evidence="1">Cell membrane</location>
        <topology evidence="1">Multi-pass membrane protein</topology>
    </subcellularLocation>
</comment>
<evidence type="ECO:0000256" key="3">
    <source>
        <dbReference type="ARBA" id="ARBA00022475"/>
    </source>
</evidence>
<dbReference type="GO" id="GO:0005886">
    <property type="term" value="C:plasma membrane"/>
    <property type="evidence" value="ECO:0007669"/>
    <property type="project" value="UniProtKB-SubCell"/>
</dbReference>
<gene>
    <name evidence="10" type="ORF">B4U79_10996</name>
</gene>
<feature type="transmembrane region" description="Helical" evidence="8">
    <location>
        <begin position="19"/>
        <end position="42"/>
    </location>
</feature>
<evidence type="ECO:0000256" key="5">
    <source>
        <dbReference type="ARBA" id="ARBA00022989"/>
    </source>
</evidence>
<dbReference type="PROSITE" id="PS50262">
    <property type="entry name" value="G_PROTEIN_RECEP_F1_2"/>
    <property type="match status" value="1"/>
</dbReference>
<dbReference type="InterPro" id="IPR017452">
    <property type="entry name" value="GPCR_Rhodpsn_7TM"/>
</dbReference>
<dbReference type="AlphaFoldDB" id="A0A3S3RIN7"/>
<keyword evidence="4 8" id="KW-0812">Transmembrane</keyword>
<dbReference type="STRING" id="1965070.A0A3S3RIN7"/>
<accession>A0A3S3RIN7</accession>
<dbReference type="GO" id="GO:0042277">
    <property type="term" value="F:peptide binding"/>
    <property type="evidence" value="ECO:0007669"/>
    <property type="project" value="TreeGrafter"/>
</dbReference>
<dbReference type="PANTHER" id="PTHR24241">
    <property type="entry name" value="NEUROPEPTIDE RECEPTOR-RELATED G-PROTEIN COUPLED RECEPTOR"/>
    <property type="match status" value="1"/>
</dbReference>
<comment type="caution">
    <text evidence="10">The sequence shown here is derived from an EMBL/GenBank/DDBJ whole genome shotgun (WGS) entry which is preliminary data.</text>
</comment>
<reference evidence="10 11" key="1">
    <citation type="journal article" date="2018" name="Gigascience">
        <title>Genomes of trombidid mites reveal novel predicted allergens and laterally-transferred genes associated with secondary metabolism.</title>
        <authorList>
            <person name="Dong X."/>
            <person name="Chaisiri K."/>
            <person name="Xia D."/>
            <person name="Armstrong S.D."/>
            <person name="Fang Y."/>
            <person name="Donnelly M.J."/>
            <person name="Kadowaki T."/>
            <person name="McGarry J.W."/>
            <person name="Darby A.C."/>
            <person name="Makepeace B.L."/>
        </authorList>
    </citation>
    <scope>NUCLEOTIDE SEQUENCE [LARGE SCALE GENOMIC DNA]</scope>
    <source>
        <strain evidence="10">UoL-WK</strain>
    </source>
</reference>
<protein>
    <submittedName>
        <fullName evidence="10">Neuropeptide FF receptor 2-like protein</fullName>
    </submittedName>
</protein>
<evidence type="ECO:0000256" key="1">
    <source>
        <dbReference type="ARBA" id="ARBA00004651"/>
    </source>
</evidence>
<evidence type="ECO:0000256" key="2">
    <source>
        <dbReference type="ARBA" id="ARBA00010663"/>
    </source>
</evidence>
<keyword evidence="6 8" id="KW-0472">Membrane</keyword>
<organism evidence="10 11">
    <name type="scientific">Dinothrombium tinctorium</name>
    <dbReference type="NCBI Taxonomy" id="1965070"/>
    <lineage>
        <taxon>Eukaryota</taxon>
        <taxon>Metazoa</taxon>
        <taxon>Ecdysozoa</taxon>
        <taxon>Arthropoda</taxon>
        <taxon>Chelicerata</taxon>
        <taxon>Arachnida</taxon>
        <taxon>Acari</taxon>
        <taxon>Acariformes</taxon>
        <taxon>Trombidiformes</taxon>
        <taxon>Prostigmata</taxon>
        <taxon>Anystina</taxon>
        <taxon>Parasitengona</taxon>
        <taxon>Trombidioidea</taxon>
        <taxon>Trombidiidae</taxon>
        <taxon>Dinothrombium</taxon>
    </lineage>
</organism>
<dbReference type="OrthoDB" id="5975505at2759"/>
<keyword evidence="3" id="KW-1003">Cell membrane</keyword>
<dbReference type="Proteomes" id="UP000285301">
    <property type="component" value="Unassembled WGS sequence"/>
</dbReference>
<dbReference type="SUPFAM" id="SSF81321">
    <property type="entry name" value="Family A G protein-coupled receptor-like"/>
    <property type="match status" value="1"/>
</dbReference>
<dbReference type="GO" id="GO:0004930">
    <property type="term" value="F:G protein-coupled receptor activity"/>
    <property type="evidence" value="ECO:0007669"/>
    <property type="project" value="InterPro"/>
</dbReference>
<dbReference type="GO" id="GO:0032870">
    <property type="term" value="P:cellular response to hormone stimulus"/>
    <property type="evidence" value="ECO:0007669"/>
    <property type="project" value="TreeGrafter"/>
</dbReference>
<evidence type="ECO:0000313" key="10">
    <source>
        <dbReference type="EMBL" id="RWS01492.1"/>
    </source>
</evidence>
<evidence type="ECO:0000256" key="7">
    <source>
        <dbReference type="ARBA" id="ARBA00023170"/>
    </source>
</evidence>
<dbReference type="Gene3D" id="1.20.1070.10">
    <property type="entry name" value="Rhodopsin 7-helix transmembrane proteins"/>
    <property type="match status" value="1"/>
</dbReference>
<evidence type="ECO:0000256" key="8">
    <source>
        <dbReference type="SAM" id="Phobius"/>
    </source>
</evidence>
<proteinExistence type="inferred from homology"/>
<evidence type="ECO:0000259" key="9">
    <source>
        <dbReference type="PROSITE" id="PS50262"/>
    </source>
</evidence>
<feature type="transmembrane region" description="Helical" evidence="8">
    <location>
        <begin position="79"/>
        <end position="98"/>
    </location>
</feature>
<name>A0A3S3RIN7_9ACAR</name>
<dbReference type="InterPro" id="IPR000276">
    <property type="entry name" value="GPCR_Rhodpsn"/>
</dbReference>
<evidence type="ECO:0000313" key="11">
    <source>
        <dbReference type="Proteomes" id="UP000285301"/>
    </source>
</evidence>
<keyword evidence="7 10" id="KW-0675">Receptor</keyword>
<evidence type="ECO:0000256" key="6">
    <source>
        <dbReference type="ARBA" id="ARBA00023136"/>
    </source>
</evidence>